<dbReference type="Pfam" id="PF12698">
    <property type="entry name" value="ABC2_membrane_3"/>
    <property type="match status" value="1"/>
</dbReference>
<comment type="caution">
    <text evidence="7">The sequence shown here is derived from an EMBL/GenBank/DDBJ whole genome shotgun (WGS) entry which is preliminary data.</text>
</comment>
<feature type="transmembrane region" description="Helical" evidence="5">
    <location>
        <begin position="445"/>
        <end position="467"/>
    </location>
</feature>
<protein>
    <submittedName>
        <fullName evidence="7">ABC-2 family transporter protein</fullName>
    </submittedName>
</protein>
<keyword evidence="8" id="KW-1185">Reference proteome</keyword>
<proteinExistence type="predicted"/>
<keyword evidence="4 5" id="KW-0472">Membrane</keyword>
<dbReference type="InterPro" id="IPR013525">
    <property type="entry name" value="ABC2_TM"/>
</dbReference>
<feature type="transmembrane region" description="Helical" evidence="5">
    <location>
        <begin position="146"/>
        <end position="170"/>
    </location>
</feature>
<organism evidence="7 8">
    <name type="scientific">Bythopirellula polymerisocia</name>
    <dbReference type="NCBI Taxonomy" id="2528003"/>
    <lineage>
        <taxon>Bacteria</taxon>
        <taxon>Pseudomonadati</taxon>
        <taxon>Planctomycetota</taxon>
        <taxon>Planctomycetia</taxon>
        <taxon>Pirellulales</taxon>
        <taxon>Lacipirellulaceae</taxon>
        <taxon>Bythopirellula</taxon>
    </lineage>
</organism>
<dbReference type="OrthoDB" id="256443at2"/>
<feature type="transmembrane region" description="Helical" evidence="5">
    <location>
        <begin position="70"/>
        <end position="89"/>
    </location>
</feature>
<feature type="transmembrane region" description="Helical" evidence="5">
    <location>
        <begin position="479"/>
        <end position="503"/>
    </location>
</feature>
<feature type="transmembrane region" description="Helical" evidence="5">
    <location>
        <begin position="253"/>
        <end position="271"/>
    </location>
</feature>
<feature type="transmembrane region" description="Helical" evidence="5">
    <location>
        <begin position="540"/>
        <end position="559"/>
    </location>
</feature>
<feature type="transmembrane region" description="Helical" evidence="5">
    <location>
        <begin position="320"/>
        <end position="343"/>
    </location>
</feature>
<dbReference type="PANTHER" id="PTHR43471">
    <property type="entry name" value="ABC TRANSPORTER PERMEASE"/>
    <property type="match status" value="1"/>
</dbReference>
<feature type="transmembrane region" description="Helical" evidence="5">
    <location>
        <begin position="363"/>
        <end position="381"/>
    </location>
</feature>
<feature type="transmembrane region" description="Helical" evidence="5">
    <location>
        <begin position="119"/>
        <end position="140"/>
    </location>
</feature>
<gene>
    <name evidence="7" type="ORF">Pla144_48720</name>
</gene>
<name>A0A5C6CDB6_9BACT</name>
<keyword evidence="3 5" id="KW-1133">Transmembrane helix</keyword>
<evidence type="ECO:0000256" key="2">
    <source>
        <dbReference type="ARBA" id="ARBA00022692"/>
    </source>
</evidence>
<evidence type="ECO:0000256" key="5">
    <source>
        <dbReference type="SAM" id="Phobius"/>
    </source>
</evidence>
<accession>A0A5C6CDB6</accession>
<evidence type="ECO:0000256" key="4">
    <source>
        <dbReference type="ARBA" id="ARBA00023136"/>
    </source>
</evidence>
<keyword evidence="2 5" id="KW-0812">Transmembrane</keyword>
<dbReference type="GO" id="GO:0140359">
    <property type="term" value="F:ABC-type transporter activity"/>
    <property type="evidence" value="ECO:0007669"/>
    <property type="project" value="InterPro"/>
</dbReference>
<sequence length="586" mass="64466">MLPGPIFRVELVTVARRRRYFVLRVIYAALILLVLWTTYSSTSYLRFGTGSNSIRNSARQAAGFFYSFSWLQLLAILAVGPAMAVGTIATERERRTIEYLFATDLSNAEIILGKTFARLTLLGQFVLVGLPILFLFRIMGGIPAQALTASFLITASTAVMLTALSICVSVWSPRARDGTVRIYLLLIVLFLLPAILYGFHQANVIPDYAWDSGLSSFAEFLISINPFAILTRAMGNTSAVGIGLDMGLVMSSVGAQMLVSVFALGLATFAVRRVHLSETTRSAVGNSRLRNLRLPKFRRPLGKRPVLWKEMFSETSTTKFGYVGWIALMILLMSILVMTILVFVNAFDDSRYRSHPTDDYLEYLVGLTGAMGSVILLLLAARAAGLIAQEKERDCWTSLLSTPLSGGEIIDGKQWGNLYSSRWLILVLVFAWLLELLFMPDFIWALLVSGLTFAVLAFYTTNLGLFFSLRSATTMRAMGLTLATIIFCGGGYLFCCCVVFAGGGGSNEMVIFMAPCIPMLLALPTVLYEDFFGGSLWDEGLPIAYCIGIIGYLAAGIGLNLHMKSFFDDYAGRTDSAKRREHNITA</sequence>
<feature type="transmembrane region" description="Helical" evidence="5">
    <location>
        <begin position="509"/>
        <end position="528"/>
    </location>
</feature>
<feature type="domain" description="ABC-2 type transporter transmembrane" evidence="6">
    <location>
        <begin position="55"/>
        <end position="264"/>
    </location>
</feature>
<dbReference type="AlphaFoldDB" id="A0A5C6CDB6"/>
<evidence type="ECO:0000313" key="8">
    <source>
        <dbReference type="Proteomes" id="UP000318437"/>
    </source>
</evidence>
<feature type="transmembrane region" description="Helical" evidence="5">
    <location>
        <begin position="423"/>
        <end position="439"/>
    </location>
</feature>
<dbReference type="RefSeq" id="WP_146453081.1">
    <property type="nucleotide sequence ID" value="NZ_SJPS01000013.1"/>
</dbReference>
<comment type="subcellular location">
    <subcellularLocation>
        <location evidence="1">Membrane</location>
        <topology evidence="1">Multi-pass membrane protein</topology>
    </subcellularLocation>
</comment>
<feature type="transmembrane region" description="Helical" evidence="5">
    <location>
        <begin position="182"/>
        <end position="200"/>
    </location>
</feature>
<dbReference type="Proteomes" id="UP000318437">
    <property type="component" value="Unassembled WGS sequence"/>
</dbReference>
<dbReference type="EMBL" id="SJPS01000013">
    <property type="protein sequence ID" value="TWU20819.1"/>
    <property type="molecule type" value="Genomic_DNA"/>
</dbReference>
<evidence type="ECO:0000259" key="6">
    <source>
        <dbReference type="Pfam" id="PF12698"/>
    </source>
</evidence>
<reference evidence="7 8" key="1">
    <citation type="submission" date="2019-02" db="EMBL/GenBank/DDBJ databases">
        <title>Deep-cultivation of Planctomycetes and their phenomic and genomic characterization uncovers novel biology.</title>
        <authorList>
            <person name="Wiegand S."/>
            <person name="Jogler M."/>
            <person name="Boedeker C."/>
            <person name="Pinto D."/>
            <person name="Vollmers J."/>
            <person name="Rivas-Marin E."/>
            <person name="Kohn T."/>
            <person name="Peeters S.H."/>
            <person name="Heuer A."/>
            <person name="Rast P."/>
            <person name="Oberbeckmann S."/>
            <person name="Bunk B."/>
            <person name="Jeske O."/>
            <person name="Meyerdierks A."/>
            <person name="Storesund J.E."/>
            <person name="Kallscheuer N."/>
            <person name="Luecker S."/>
            <person name="Lage O.M."/>
            <person name="Pohl T."/>
            <person name="Merkel B.J."/>
            <person name="Hornburger P."/>
            <person name="Mueller R.-W."/>
            <person name="Bruemmer F."/>
            <person name="Labrenz M."/>
            <person name="Spormann A.M."/>
            <person name="Op Den Camp H."/>
            <person name="Overmann J."/>
            <person name="Amann R."/>
            <person name="Jetten M.S.M."/>
            <person name="Mascher T."/>
            <person name="Medema M.H."/>
            <person name="Devos D.P."/>
            <person name="Kaster A.-K."/>
            <person name="Ovreas L."/>
            <person name="Rohde M."/>
            <person name="Galperin M.Y."/>
            <person name="Jogler C."/>
        </authorList>
    </citation>
    <scope>NUCLEOTIDE SEQUENCE [LARGE SCALE GENOMIC DNA]</scope>
    <source>
        <strain evidence="7 8">Pla144</strain>
    </source>
</reference>
<dbReference type="GO" id="GO:0005886">
    <property type="term" value="C:plasma membrane"/>
    <property type="evidence" value="ECO:0007669"/>
    <property type="project" value="UniProtKB-SubCell"/>
</dbReference>
<feature type="transmembrane region" description="Helical" evidence="5">
    <location>
        <begin position="21"/>
        <end position="39"/>
    </location>
</feature>
<evidence type="ECO:0000256" key="1">
    <source>
        <dbReference type="ARBA" id="ARBA00004141"/>
    </source>
</evidence>
<evidence type="ECO:0000256" key="3">
    <source>
        <dbReference type="ARBA" id="ARBA00022989"/>
    </source>
</evidence>
<evidence type="ECO:0000313" key="7">
    <source>
        <dbReference type="EMBL" id="TWU20819.1"/>
    </source>
</evidence>